<dbReference type="CDD" id="cd00518">
    <property type="entry name" value="H2MP"/>
    <property type="match status" value="1"/>
</dbReference>
<dbReference type="InterPro" id="IPR023430">
    <property type="entry name" value="Pept_HybD-like_dom_sf"/>
</dbReference>
<dbReference type="InterPro" id="IPR000671">
    <property type="entry name" value="Peptidase_A31"/>
</dbReference>
<dbReference type="NCBIfam" id="TIGR00072">
    <property type="entry name" value="hydrog_prot"/>
    <property type="match status" value="1"/>
</dbReference>
<dbReference type="Gene3D" id="3.40.50.1450">
    <property type="entry name" value="HybD-like"/>
    <property type="match status" value="1"/>
</dbReference>
<dbReference type="Pfam" id="PF01750">
    <property type="entry name" value="HycI"/>
    <property type="match status" value="1"/>
</dbReference>
<evidence type="ECO:0000256" key="4">
    <source>
        <dbReference type="ARBA" id="ARBA00022801"/>
    </source>
</evidence>
<keyword evidence="4" id="KW-0378">Hydrolase</keyword>
<gene>
    <name evidence="5" type="ORF">AMPC_30430</name>
</gene>
<keyword evidence="3" id="KW-0064">Aspartyl protease</keyword>
<sequence length="157" mass="16229">MTVLALCLGNRIRRDDGVGWRVAAALRAAAPPGLEVRETALSGLHLLDEMEGFEEVVLVDAVASGRAEPGTVRDFPLSDLPATASPTPHGLGLPTAVRAAAAMGAPVPRALHVVTVEVADMTTLGEGLTAAVEAAVPEAVARVLEVLVRWRDAAGTR</sequence>
<keyword evidence="6" id="KW-1185">Reference proteome</keyword>
<dbReference type="RefSeq" id="WP_248342328.1">
    <property type="nucleotide sequence ID" value="NZ_AP025592.1"/>
</dbReference>
<name>A0ABM7XDH4_9BACT</name>
<accession>A0ABM7XDH4</accession>
<dbReference type="SUPFAM" id="SSF53163">
    <property type="entry name" value="HybD-like"/>
    <property type="match status" value="1"/>
</dbReference>
<comment type="similarity">
    <text evidence="1">Belongs to the peptidase A31 family.</text>
</comment>
<evidence type="ECO:0000313" key="5">
    <source>
        <dbReference type="EMBL" id="BDG09930.1"/>
    </source>
</evidence>
<proteinExistence type="inferred from homology"/>
<evidence type="ECO:0000256" key="3">
    <source>
        <dbReference type="ARBA" id="ARBA00022750"/>
    </source>
</evidence>
<evidence type="ECO:0008006" key="7">
    <source>
        <dbReference type="Google" id="ProtNLM"/>
    </source>
</evidence>
<reference evidence="6" key="1">
    <citation type="journal article" date="2022" name="Int. J. Syst. Evol. Microbiol.">
        <title>Anaeromyxobacter oryzae sp. nov., Anaeromyxobacter diazotrophicus sp. nov. and Anaeromyxobacter paludicola sp. nov., isolated from paddy soils.</title>
        <authorList>
            <person name="Itoh H."/>
            <person name="Xu Z."/>
            <person name="Mise K."/>
            <person name="Masuda Y."/>
            <person name="Ushijima N."/>
            <person name="Hayakawa C."/>
            <person name="Shiratori Y."/>
            <person name="Senoo K."/>
        </authorList>
    </citation>
    <scope>NUCLEOTIDE SEQUENCE [LARGE SCALE GENOMIC DNA]</scope>
    <source>
        <strain evidence="6">Red630</strain>
    </source>
</reference>
<dbReference type="PANTHER" id="PTHR30302:SF1">
    <property type="entry name" value="HYDROGENASE 2 MATURATION PROTEASE"/>
    <property type="match status" value="1"/>
</dbReference>
<keyword evidence="2" id="KW-0645">Protease</keyword>
<evidence type="ECO:0000256" key="2">
    <source>
        <dbReference type="ARBA" id="ARBA00022670"/>
    </source>
</evidence>
<dbReference type="PANTHER" id="PTHR30302">
    <property type="entry name" value="HYDROGENASE 1 MATURATION PROTEASE"/>
    <property type="match status" value="1"/>
</dbReference>
<dbReference type="PRINTS" id="PR00446">
    <property type="entry name" value="HYDRGNUPTAKE"/>
</dbReference>
<organism evidence="5 6">
    <name type="scientific">Anaeromyxobacter paludicola</name>
    <dbReference type="NCBI Taxonomy" id="2918171"/>
    <lineage>
        <taxon>Bacteria</taxon>
        <taxon>Pseudomonadati</taxon>
        <taxon>Myxococcota</taxon>
        <taxon>Myxococcia</taxon>
        <taxon>Myxococcales</taxon>
        <taxon>Cystobacterineae</taxon>
        <taxon>Anaeromyxobacteraceae</taxon>
        <taxon>Anaeromyxobacter</taxon>
    </lineage>
</organism>
<protein>
    <recommendedName>
        <fullName evidence="7">Hydrogenase maturation protease</fullName>
    </recommendedName>
</protein>
<evidence type="ECO:0000313" key="6">
    <source>
        <dbReference type="Proteomes" id="UP001162734"/>
    </source>
</evidence>
<dbReference type="EMBL" id="AP025592">
    <property type="protein sequence ID" value="BDG09930.1"/>
    <property type="molecule type" value="Genomic_DNA"/>
</dbReference>
<dbReference type="Proteomes" id="UP001162734">
    <property type="component" value="Chromosome"/>
</dbReference>
<evidence type="ECO:0000256" key="1">
    <source>
        <dbReference type="ARBA" id="ARBA00006814"/>
    </source>
</evidence>